<keyword evidence="1" id="KW-0812">Transmembrane</keyword>
<feature type="transmembrane region" description="Helical" evidence="1">
    <location>
        <begin position="2801"/>
        <end position="2819"/>
    </location>
</feature>
<keyword evidence="1" id="KW-1133">Transmembrane helix</keyword>
<accession>A0A2H0W7N7</accession>
<reference evidence="3" key="1">
    <citation type="submission" date="2017-09" db="EMBL/GenBank/DDBJ databases">
        <title>Depth-based differentiation of microbial function through sediment-hosted aquifers and enrichment of novel symbionts in the deep terrestrial subsurface.</title>
        <authorList>
            <person name="Probst A.J."/>
            <person name="Ladd B."/>
            <person name="Jarett J.K."/>
            <person name="Geller-Mcgrath D.E."/>
            <person name="Sieber C.M.K."/>
            <person name="Emerson J.B."/>
            <person name="Anantharaman K."/>
            <person name="Thomas B.C."/>
            <person name="Malmstrom R."/>
            <person name="Stieglmeier M."/>
            <person name="Klingl A."/>
            <person name="Woyke T."/>
            <person name="Ryan C.M."/>
            <person name="Banfield J.F."/>
        </authorList>
    </citation>
    <scope>NUCLEOTIDE SEQUENCE [LARGE SCALE GENOMIC DNA]</scope>
</reference>
<comment type="caution">
    <text evidence="2">The sequence shown here is derived from an EMBL/GenBank/DDBJ whole genome shotgun (WGS) entry which is preliminary data.</text>
</comment>
<organism evidence="2 3">
    <name type="scientific">Candidatus Berkelbacteria bacterium CG10_big_fil_rev_8_21_14_0_10_43_13</name>
    <dbReference type="NCBI Taxonomy" id="1974514"/>
    <lineage>
        <taxon>Bacteria</taxon>
        <taxon>Candidatus Berkelbacteria</taxon>
    </lineage>
</organism>
<dbReference type="EMBL" id="PEZW01000001">
    <property type="protein sequence ID" value="PIS08101.1"/>
    <property type="molecule type" value="Genomic_DNA"/>
</dbReference>
<sequence length="2965" mass="323182">MRTFFQKLIITTIGLSIALNPLVVLVPQTVKAEDLSDGGSLEYPTSAIITISLAQQKALNADSVISEPSATCPAKIATNSQAYNDLSAMYAKYSPNGSDSAVTFADIFTDPNDPQIVMNLADRETVNALSCLAAVMPNYSENLTALFSALPSRLPADSTDVAADGTLLDQATIIDLVNTEKNSASPRFYSNEQYFDYLRYGSAGLDSTVFLANSAKFDSYVKEAKKSYSNNDIISEWNTQLNLILNGQTPTVDVPTLTCVTGMDANTLRAYITDNNVNKRDYVANVIKTALNSLTLDIRVVNLLIYLVTPKDQGGAGHWRIRVARLFQSDAESNESIAINQANANINVPTLVDASANNGSNKINCDSTMTAAECGSQANQSDVTVSDTDGTEYEAFFRDMNESLSDETNISAHNTGQAVDISEVDDLRCTLVKKRRIGKWSSIAQPVRPIKLVWQTTDGWNASNGASDFDTMSMMKDLAKQSIVDMLGSMNSDISDYSGDLTKANFGDLVGILGQSLLTGVMSSPGTTLEGYSVSDTVKNLGMVYFADYFGLPREIFQGADITDMENIKYIIGRSAIEKKLGLPYGSLDSLNLNATNLNGLNKPVYDLEGLLVNIGLRKVEHEMGLDRNDLDRYLQGDTVDYGINNTSLGRIVIEDDLSLPKNSWPTTPETFGDLKNFISSARVSILKIDPGYIDNILHIDAETTKKFMSGSINSEQYAEIVGTSRFNDTTAGLAYFRANNSAYQLPGPIYDEDGKVTDATKNMPDTWTEAINGKVSALKTIGIYTLARLLGENSLDINTTDILPYGSTFKSAIISSADGSESEIEFDRTTYGQFVFRNWLEQNLTTRLKAAEGCGKPGTDNAAVNIVYNGQPTYNGPASIKNPTQEDAQNTVNSVCLLYSDVTINNIKYVDSKGIPRENNTSSVVHQTVSEESAISAGLINSDLYSIMGYGQANGRAVFERIGSKMLYYGIAKKAMTPEEKTAIDLSDTNPSIDLPESNLITFYWSRIDKIQRLVSKIQTEWAAFSSTDAEAKDITTRVDNIINATKKIYAENGFDLTNIREVATTAITIKTELAEIKNDLGILKDRYAGQKGTEAINRVNQINTMIYDVNELILVASEIMVGHSIDSTDAITIEKLNQATARNKNSSVSGNGLSAWEIMLLVFGLMSNTITPKDFFLRLGANSAESKLGLPRNSLLYLISNYDQFGVTGIDTFYQSLGQAQIEAEFSMPTYYFQGNVIRNTMPDFYKKDDKTGYADLKKYAVDEDGDSIILPAYTQYVFSHSVLSQGLQVSGDTKVSKPATTLSIDDWITSVRMMHGRYKDNFINWVKTAQKGWLAKNKSIERYENTISDVVANIQARGFAGGIQSAQNDLLMRLGFPTGNFEALVDDSPLAWQVSNTRAGAIDKQLKLPSGYTKMLFTGNNSITSKSISQKDKNLIAASTLNISQNELEKYIQIVNGEVLPSENAEYGPEFQTDYVVDNPYADPGITGTTCPVSYTEKEGFVVNETTIPSNSFCYYDKKGRHCFQSTEEATHYSANHDEDRITNVVENISTNIALSLNLDSPRLIGEVYQGLLAFINNKSAVTIFNDQILIDFGHVEVEDNTTRAEITKNLFDTYSEGKLTDALMSLFTRESVASPLFNYKVKVGTWVAQAVLTTKLFNSLGLNIDPTLFDGADFYDILTGDYSSLTRIGSTLVDRALQIKPGTTLLIINAVSPEGRRCALQSAGGGLLGSVFGLNSFPINKLNLNAGDFLSTLGQEKIEETLSLPRGTFRVDDPGKPETDNLDNLVKNVGIINFFAAFKLPIDVTNASNKATFDNAVRDILGDERYGRVSGSSPQYKIAQVKLFLSASLTVTGTSNEGVKTLEQLLNTLLHQSGGLYQTLASTDASSAMPSKPITSDLSNDVSNSYASYNQQVRVFYDQASSLDNTLGLPKFSTFLLLAGQTKPSKYISEVGTKLGVKVGEMELAKLLGMDEIEATSAITIGEHLTNFFSCNGPGEHMVDKECVVGGGFYKTSADGSTTLVREQSPYYHQWGTLFENLDQIFDFNLDRFAGFEVGTFSYILDNPNQTIPVLLQIGAEKLDAKIGLKSKNDDGSINIVSLSGLYQFMTVDEYSSDVTTCRAKVYPNNEDLDLDNRIAAAVKEVKNKKVDISNPKVSDDDVMKMLEAELDLELLQQDADKLMADERACIEESRISSPNYQDRFKNWTELAGATEIHRLVSDINIPGCVPGPTNNYSCNIGVDMPVEDIQKVFHGDLRYLEAVGMAVSANFVFIEIGNIGTRNCNEAEKNGGCSQAVPEEMRISYEEIKAALFGIPDDQAIALATWNEENTLAGIDYKPNPDTTSTVATVNCDITSDVLLSGIANCVAGAGKKNDALLTIDENLDFQYGYSPANITTEQTRLDTEYTGFQSNLSMANSILSHCDTSDDPDTCVKDARGSIDSITMSISENRHKSNLLNSINHPDSPDAIQLDKNSPAVIDVQKSAKKAAQDKIKYDLMDITLWKLDENIFPGFSQIMFTGNATERWAALAQYTRAGLTNGHLFGINFKSVDPLLVNAVAGGVAYLTAGTDEARQNALKNFGDAEFSTLTNFLSSHSEKWLGFKLDRNMSEGLLTSIFTGDWGGNALTLDGVLGEGNTTTPFLGSDHLTLGGAVQNFGLSKIFGWADRQLGLTPGQTMELFSATKKLYQASKAFQAAKSTLAAAQGADGDPETIAKFTAEKQAAYESMRAAAGALVQIGISIMVDKLLGKTLGSIEEQLGLVPGSLAPLVSTAIYAGVVAAANAGVFGSAAVGFLPALGPWGIAAVLIMFALTNLLSVYRVEYWCSADGYYPRLGTADPNKNDVSGLDVMGGRVDGNLNTTIQRLSVLAAQYKAQRLIGDTLNIQYNSDFNDSEGLPTIPTQMMTGRTEDVDYWKESVQNNMCLQRFGDGIKMLFNGQSAVCDIGMQRMGLWQNPQTTAWTHIGF</sequence>
<protein>
    <submittedName>
        <fullName evidence="2">Uncharacterized protein</fullName>
    </submittedName>
</protein>
<gene>
    <name evidence="2" type="ORF">COT78_00165</name>
</gene>
<evidence type="ECO:0000313" key="2">
    <source>
        <dbReference type="EMBL" id="PIS08101.1"/>
    </source>
</evidence>
<keyword evidence="1" id="KW-0472">Membrane</keyword>
<name>A0A2H0W7N7_9BACT</name>
<evidence type="ECO:0000313" key="3">
    <source>
        <dbReference type="Proteomes" id="UP000231382"/>
    </source>
</evidence>
<dbReference type="Proteomes" id="UP000231382">
    <property type="component" value="Unassembled WGS sequence"/>
</dbReference>
<evidence type="ECO:0000256" key="1">
    <source>
        <dbReference type="SAM" id="Phobius"/>
    </source>
</evidence>
<proteinExistence type="predicted"/>